<feature type="compositionally biased region" description="Acidic residues" evidence="1">
    <location>
        <begin position="127"/>
        <end position="139"/>
    </location>
</feature>
<accession>A0A9W8ND41</accession>
<dbReference type="Proteomes" id="UP001148614">
    <property type="component" value="Unassembled WGS sequence"/>
</dbReference>
<evidence type="ECO:0000256" key="1">
    <source>
        <dbReference type="SAM" id="MobiDB-lite"/>
    </source>
</evidence>
<feature type="compositionally biased region" description="Basic and acidic residues" evidence="1">
    <location>
        <begin position="271"/>
        <end position="292"/>
    </location>
</feature>
<feature type="region of interest" description="Disordered" evidence="1">
    <location>
        <begin position="894"/>
        <end position="921"/>
    </location>
</feature>
<protein>
    <recommendedName>
        <fullName evidence="4">Protamine P1</fullName>
    </recommendedName>
</protein>
<evidence type="ECO:0008006" key="4">
    <source>
        <dbReference type="Google" id="ProtNLM"/>
    </source>
</evidence>
<feature type="compositionally biased region" description="Basic and acidic residues" evidence="1">
    <location>
        <begin position="194"/>
        <end position="212"/>
    </location>
</feature>
<dbReference type="AlphaFoldDB" id="A0A9W8ND41"/>
<dbReference type="EMBL" id="JANPWZ010001105">
    <property type="protein sequence ID" value="KAJ3568741.1"/>
    <property type="molecule type" value="Genomic_DNA"/>
</dbReference>
<feature type="region of interest" description="Disordered" evidence="1">
    <location>
        <begin position="96"/>
        <end position="153"/>
    </location>
</feature>
<feature type="compositionally biased region" description="Polar residues" evidence="1">
    <location>
        <begin position="224"/>
        <end position="269"/>
    </location>
</feature>
<feature type="region of interest" description="Disordered" evidence="1">
    <location>
        <begin position="192"/>
        <end position="334"/>
    </location>
</feature>
<name>A0A9W8ND41_9PEZI</name>
<feature type="compositionally biased region" description="Basic and acidic residues" evidence="1">
    <location>
        <begin position="321"/>
        <end position="334"/>
    </location>
</feature>
<feature type="compositionally biased region" description="Polar residues" evidence="1">
    <location>
        <begin position="104"/>
        <end position="125"/>
    </location>
</feature>
<evidence type="ECO:0000313" key="3">
    <source>
        <dbReference type="Proteomes" id="UP001148614"/>
    </source>
</evidence>
<comment type="caution">
    <text evidence="2">The sequence shown here is derived from an EMBL/GenBank/DDBJ whole genome shotgun (WGS) entry which is preliminary data.</text>
</comment>
<organism evidence="2 3">
    <name type="scientific">Xylaria arbuscula</name>
    <dbReference type="NCBI Taxonomy" id="114810"/>
    <lineage>
        <taxon>Eukaryota</taxon>
        <taxon>Fungi</taxon>
        <taxon>Dikarya</taxon>
        <taxon>Ascomycota</taxon>
        <taxon>Pezizomycotina</taxon>
        <taxon>Sordariomycetes</taxon>
        <taxon>Xylariomycetidae</taxon>
        <taxon>Xylariales</taxon>
        <taxon>Xylariaceae</taxon>
        <taxon>Xylaria</taxon>
    </lineage>
</organism>
<gene>
    <name evidence="2" type="ORF">NPX13_g6312</name>
</gene>
<evidence type="ECO:0000313" key="2">
    <source>
        <dbReference type="EMBL" id="KAJ3568741.1"/>
    </source>
</evidence>
<keyword evidence="3" id="KW-1185">Reference proteome</keyword>
<reference evidence="2" key="1">
    <citation type="submission" date="2022-07" db="EMBL/GenBank/DDBJ databases">
        <title>Genome Sequence of Xylaria arbuscula.</title>
        <authorList>
            <person name="Buettner E."/>
        </authorList>
    </citation>
    <scope>NUCLEOTIDE SEQUENCE</scope>
    <source>
        <strain evidence="2">VT107</strain>
    </source>
</reference>
<dbReference type="VEuPathDB" id="FungiDB:F4678DRAFT_33689"/>
<feature type="region of interest" description="Disordered" evidence="1">
    <location>
        <begin position="346"/>
        <end position="365"/>
    </location>
</feature>
<sequence length="1078" mass="118654">MDRYAHDLGLWGQAHPGNEPIYCDGPLPLNTDAIIYPGSDDEADEATRLARIQRYEECGRRYLQGRPLRILSASLRGPFDKSSGWRNPWLPNLPSDYARHERPSQQPAPATTVQESGSIQPSSLTAEGDDTMEDGDVQDSMECHLPSPQSHEDLQFFDSSSQLERRSRVESWANGVDGNILEKDKFWAPGYSSVDRDGEFSQKRPAGKDWLKRRPAKKRRLPASQTTGATFNSTPTPMTRSGSKSSKVSALRNRSANRSFEMTTPSSSPDKGPRESPDTVERQETSSIEEYRQPASLDTVAADTETHAEPAISSIQEGEEREGGREEEGDAGAHDQEIKADCGNEDLIANDNKGQSRKGPSYNNIETEETSFEDFADDSFHYRARHLKHPTPTRDSNDKLVNEPSEIKMTETSVSPEPFNAVTSSFGIYNESSCHNTPHELLKSGDMEPMIQLNENPGFVVFNNESHHPTSSALASNESLMQFHEAMFKTCSASTPILDAASVPNIDNGRALSDITSNEHGSRLNVRTQILHTIHEVKEATAMDAGPFLDEGATLVGDVMDMEELGGINAPRDASDDSFSKGRDLLTHYAMSATNLANASQQFYYSKNIALSGTEEITGYAMTSSPQVEPAEMLPLTTTDSNQCPKGEDVTSLFGDTGLSSQNDEEQPLVMAKDQTAVPEQQSPWTSLCTVESTSPILNDNIERREDVLTQLPPPPVAAPIDSSALINDSPAVRPSQQSPWAQETALPNIITDLKAVTSTETTNTTDAEMPVELASPPLPEPQNLWAASSSAPPSILSSPCQMPNELERLEPDVKEDESGLNMQGYPDIPIPHVHRQSTPDGEVSIRTFSNFNFFSPPRQSYVPSNSTCRSILARKKPWSVRSSNKSIRRVLFAPLPHEQDDDSYSPSITSRAVSPPPPMVVDLEQEDDIDGKYRKHFDIMNRRLSFQGTPVFRFHQRLLPSSSHQKPESPSVDAMAEAFREADAGQTDFADKAAEENKAEGNDPILEEADEGPQSPWQHDTQGTDDVAAVMGNIGAFLDTWDVDAEIDRNRAELHEAGTHDKPSINDMGVLYGTGIW</sequence>
<proteinExistence type="predicted"/>